<comment type="caution">
    <text evidence="1">The sequence shown here is derived from an EMBL/GenBank/DDBJ whole genome shotgun (WGS) entry which is preliminary data.</text>
</comment>
<dbReference type="PANTHER" id="PTHR33240">
    <property type="entry name" value="OS08G0508500 PROTEIN"/>
    <property type="match status" value="1"/>
</dbReference>
<proteinExistence type="predicted"/>
<organism evidence="1 2">
    <name type="scientific">Punica granatum</name>
    <name type="common">Pomegranate</name>
    <dbReference type="NCBI Taxonomy" id="22663"/>
    <lineage>
        <taxon>Eukaryota</taxon>
        <taxon>Viridiplantae</taxon>
        <taxon>Streptophyta</taxon>
        <taxon>Embryophyta</taxon>
        <taxon>Tracheophyta</taxon>
        <taxon>Spermatophyta</taxon>
        <taxon>Magnoliopsida</taxon>
        <taxon>eudicotyledons</taxon>
        <taxon>Gunneridae</taxon>
        <taxon>Pentapetalae</taxon>
        <taxon>rosids</taxon>
        <taxon>malvids</taxon>
        <taxon>Myrtales</taxon>
        <taxon>Lythraceae</taxon>
        <taxon>Punica</taxon>
    </lineage>
</organism>
<reference evidence="1 2" key="1">
    <citation type="submission" date="2017-11" db="EMBL/GenBank/DDBJ databases">
        <title>De-novo sequencing of pomegranate (Punica granatum L.) genome.</title>
        <authorList>
            <person name="Akparov Z."/>
            <person name="Amiraslanov A."/>
            <person name="Hajiyeva S."/>
            <person name="Abbasov M."/>
            <person name="Kaur K."/>
            <person name="Hamwieh A."/>
            <person name="Solovyev V."/>
            <person name="Salamov A."/>
            <person name="Braich B."/>
            <person name="Kosarev P."/>
            <person name="Mahmoud A."/>
            <person name="Hajiyev E."/>
            <person name="Babayeva S."/>
            <person name="Izzatullayeva V."/>
            <person name="Mammadov A."/>
            <person name="Mammadov A."/>
            <person name="Sharifova S."/>
            <person name="Ojaghi J."/>
            <person name="Eynullazada K."/>
            <person name="Bayramov B."/>
            <person name="Abdulazimova A."/>
            <person name="Shahmuradov I."/>
        </authorList>
    </citation>
    <scope>NUCLEOTIDE SEQUENCE [LARGE SCALE GENOMIC DNA]</scope>
    <source>
        <strain evidence="2">cv. AG2017</strain>
        <tissue evidence="1">Leaf</tissue>
    </source>
</reference>
<dbReference type="PANTHER" id="PTHR33240:SF15">
    <property type="entry name" value="GAG-PRO-LIKE PROTEIN"/>
    <property type="match status" value="1"/>
</dbReference>
<dbReference type="EMBL" id="PGOL01002643">
    <property type="protein sequence ID" value="PKI46299.1"/>
    <property type="molecule type" value="Genomic_DNA"/>
</dbReference>
<evidence type="ECO:0000313" key="2">
    <source>
        <dbReference type="Proteomes" id="UP000233551"/>
    </source>
</evidence>
<keyword evidence="2" id="KW-1185">Reference proteome</keyword>
<dbReference type="AlphaFoldDB" id="A0A2I0IQM4"/>
<evidence type="ECO:0008006" key="3">
    <source>
        <dbReference type="Google" id="ProtNLM"/>
    </source>
</evidence>
<name>A0A2I0IQM4_PUNGR</name>
<gene>
    <name evidence="1" type="ORF">CRG98_033308</name>
</gene>
<evidence type="ECO:0000313" key="1">
    <source>
        <dbReference type="EMBL" id="PKI46299.1"/>
    </source>
</evidence>
<protein>
    <recommendedName>
        <fullName evidence="3">Retrotransposon gag domain-containing protein</fullName>
    </recommendedName>
</protein>
<dbReference type="Proteomes" id="UP000233551">
    <property type="component" value="Unassembled WGS sequence"/>
</dbReference>
<sequence length="218" mass="25070">MYDSKADPHDYVRKHIMSLLRRTRDENVKCLMFPTTLTRSVAEWFNSLLASSIKCFEQLQDACVQRYFGVIVEVLEVTLRETISAFQRGLKILDFKKDLIILQAVDRADLAARNKRFMKLKEALTPCFGRIFGRVRNVYMRQALSVDTAKKRVRSGESKEVSLTFTESDSEHIQYPHDDALVITTRISLFDVKRILVDTGTSVDILLHEAFYPDGTLA</sequence>
<accession>A0A2I0IQM4</accession>